<name>A0ABU5E4N9_9PROT</name>
<accession>A0ABU5E4N9</accession>
<reference evidence="1 2" key="1">
    <citation type="journal article" date="2013" name="Antonie Van Leeuwenhoek">
        <title>Dongia rigui sp. nov., isolated from freshwater of a large wetland in Korea.</title>
        <authorList>
            <person name="Baik K.S."/>
            <person name="Hwang Y.M."/>
            <person name="Choi J.S."/>
            <person name="Kwon J."/>
            <person name="Seong C.N."/>
        </authorList>
    </citation>
    <scope>NUCLEOTIDE SEQUENCE [LARGE SCALE GENOMIC DNA]</scope>
    <source>
        <strain evidence="1 2">04SU4-P</strain>
    </source>
</reference>
<proteinExistence type="predicted"/>
<gene>
    <name evidence="1" type="ORF">SMD31_17930</name>
</gene>
<keyword evidence="2" id="KW-1185">Reference proteome</keyword>
<dbReference type="Proteomes" id="UP001271769">
    <property type="component" value="Unassembled WGS sequence"/>
</dbReference>
<dbReference type="EMBL" id="JAXCLX010000003">
    <property type="protein sequence ID" value="MDY0873826.1"/>
    <property type="molecule type" value="Genomic_DNA"/>
</dbReference>
<comment type="caution">
    <text evidence="1">The sequence shown here is derived from an EMBL/GenBank/DDBJ whole genome shotgun (WGS) entry which is preliminary data.</text>
</comment>
<sequence>MGYTKAATVFPPSIAALRLASSFSWNIMGLVFPIDRRSLARWLGLTVDNLWPAITQPKALGVEVSARHARVADVGTLRALNADADRRWCGDITKDNRPDS</sequence>
<dbReference type="InterPro" id="IPR036388">
    <property type="entry name" value="WH-like_DNA-bd_sf"/>
</dbReference>
<evidence type="ECO:0000313" key="1">
    <source>
        <dbReference type="EMBL" id="MDY0873826.1"/>
    </source>
</evidence>
<protein>
    <submittedName>
        <fullName evidence="1">Uncharacterized protein</fullName>
    </submittedName>
</protein>
<evidence type="ECO:0000313" key="2">
    <source>
        <dbReference type="Proteomes" id="UP001271769"/>
    </source>
</evidence>
<organism evidence="1 2">
    <name type="scientific">Dongia rigui</name>
    <dbReference type="NCBI Taxonomy" id="940149"/>
    <lineage>
        <taxon>Bacteria</taxon>
        <taxon>Pseudomonadati</taxon>
        <taxon>Pseudomonadota</taxon>
        <taxon>Alphaproteobacteria</taxon>
        <taxon>Rhodospirillales</taxon>
        <taxon>Dongiaceae</taxon>
        <taxon>Dongia</taxon>
    </lineage>
</organism>
<dbReference type="Gene3D" id="1.10.10.10">
    <property type="entry name" value="Winged helix-like DNA-binding domain superfamily/Winged helix DNA-binding domain"/>
    <property type="match status" value="1"/>
</dbReference>